<accession>A0ABD2YV99</accession>
<dbReference type="Proteomes" id="UP001630127">
    <property type="component" value="Unassembled WGS sequence"/>
</dbReference>
<name>A0ABD2YV99_9GENT</name>
<evidence type="ECO:0000256" key="1">
    <source>
        <dbReference type="SAM" id="MobiDB-lite"/>
    </source>
</evidence>
<comment type="caution">
    <text evidence="2">The sequence shown here is derived from an EMBL/GenBank/DDBJ whole genome shotgun (WGS) entry which is preliminary data.</text>
</comment>
<feature type="region of interest" description="Disordered" evidence="1">
    <location>
        <begin position="101"/>
        <end position="126"/>
    </location>
</feature>
<organism evidence="2 3">
    <name type="scientific">Cinchona calisaya</name>
    <dbReference type="NCBI Taxonomy" id="153742"/>
    <lineage>
        <taxon>Eukaryota</taxon>
        <taxon>Viridiplantae</taxon>
        <taxon>Streptophyta</taxon>
        <taxon>Embryophyta</taxon>
        <taxon>Tracheophyta</taxon>
        <taxon>Spermatophyta</taxon>
        <taxon>Magnoliopsida</taxon>
        <taxon>eudicotyledons</taxon>
        <taxon>Gunneridae</taxon>
        <taxon>Pentapetalae</taxon>
        <taxon>asterids</taxon>
        <taxon>lamiids</taxon>
        <taxon>Gentianales</taxon>
        <taxon>Rubiaceae</taxon>
        <taxon>Cinchonoideae</taxon>
        <taxon>Cinchoneae</taxon>
        <taxon>Cinchona</taxon>
    </lineage>
</organism>
<feature type="region of interest" description="Disordered" evidence="1">
    <location>
        <begin position="221"/>
        <end position="245"/>
    </location>
</feature>
<sequence length="245" mass="28012">MLKNPRRNDDRESLSILKLGSLCNPTFCFQLIEHFSIAGGWGQASELEAFDAWLAQAGSAKEERHKSIVGSINSKHDLVMDLMARVVVKLKQLDKENLKVGSTDDTLEDKDGNEKERGKHEGNDENMDWSQQFKELYLWEKDYSYLIESEIPNDHYDQNCNNKYGDGESNYNVLEGLAVDNLGSPNKVNKSSDVYMDGFVSLVTKNDSQKNHRVIERIIRRDTQNSEHSNDSDIEGENVLDSYWN</sequence>
<feature type="compositionally biased region" description="Basic and acidic residues" evidence="1">
    <location>
        <begin position="221"/>
        <end position="231"/>
    </location>
</feature>
<proteinExistence type="predicted"/>
<dbReference type="EMBL" id="JBJUIK010000012">
    <property type="protein sequence ID" value="KAL3510491.1"/>
    <property type="molecule type" value="Genomic_DNA"/>
</dbReference>
<evidence type="ECO:0000313" key="2">
    <source>
        <dbReference type="EMBL" id="KAL3510491.1"/>
    </source>
</evidence>
<keyword evidence="3" id="KW-1185">Reference proteome</keyword>
<evidence type="ECO:0000313" key="3">
    <source>
        <dbReference type="Proteomes" id="UP001630127"/>
    </source>
</evidence>
<protein>
    <submittedName>
        <fullName evidence="2">Uncharacterized protein</fullName>
    </submittedName>
</protein>
<reference evidence="2 3" key="1">
    <citation type="submission" date="2024-11" db="EMBL/GenBank/DDBJ databases">
        <title>A near-complete genome assembly of Cinchona calisaya.</title>
        <authorList>
            <person name="Lian D.C."/>
            <person name="Zhao X.W."/>
            <person name="Wei L."/>
        </authorList>
    </citation>
    <scope>NUCLEOTIDE SEQUENCE [LARGE SCALE GENOMIC DNA]</scope>
    <source>
        <tissue evidence="2">Nenye</tissue>
    </source>
</reference>
<feature type="compositionally biased region" description="Basic and acidic residues" evidence="1">
    <location>
        <begin position="109"/>
        <end position="123"/>
    </location>
</feature>
<gene>
    <name evidence="2" type="ORF">ACH5RR_029892</name>
</gene>
<dbReference type="AlphaFoldDB" id="A0ABD2YV99"/>